<dbReference type="AlphaFoldDB" id="A0A5B0LPW5"/>
<evidence type="ECO:0000256" key="1">
    <source>
        <dbReference type="SAM" id="MobiDB-lite"/>
    </source>
</evidence>
<sequence>MVQGWLGLCNSQSPKPISSPQFSTTPHHIKYSKDDNWAGSGSPRAGPSRACSFLGRSGRAAFRKSAAQPEPVYNLGRHLNGLSACGGLPVVVSGLPAGIGRNSDLTKRGRHQGSPLYRPDGQPN</sequence>
<feature type="region of interest" description="Disordered" evidence="1">
    <location>
        <begin position="96"/>
        <end position="124"/>
    </location>
</feature>
<accession>A0A5B0LPW5</accession>
<protein>
    <submittedName>
        <fullName evidence="2">Uncharacterized protein</fullName>
    </submittedName>
</protein>
<reference evidence="2 3" key="1">
    <citation type="submission" date="2019-05" db="EMBL/GenBank/DDBJ databases">
        <title>Emergence of the Ug99 lineage of the wheat stem rust pathogen through somatic hybridization.</title>
        <authorList>
            <person name="Li F."/>
            <person name="Upadhyaya N.M."/>
            <person name="Sperschneider J."/>
            <person name="Matny O."/>
            <person name="Nguyen-Phuc H."/>
            <person name="Mago R."/>
            <person name="Raley C."/>
            <person name="Miller M.E."/>
            <person name="Silverstein K.A.T."/>
            <person name="Henningsen E."/>
            <person name="Hirsch C.D."/>
            <person name="Visser B."/>
            <person name="Pretorius Z.A."/>
            <person name="Steffenson B.J."/>
            <person name="Schwessinger B."/>
            <person name="Dodds P.N."/>
            <person name="Figueroa M."/>
        </authorList>
    </citation>
    <scope>NUCLEOTIDE SEQUENCE [LARGE SCALE GENOMIC DNA]</scope>
    <source>
        <strain evidence="2">21-0</strain>
    </source>
</reference>
<evidence type="ECO:0000313" key="3">
    <source>
        <dbReference type="Proteomes" id="UP000324748"/>
    </source>
</evidence>
<evidence type="ECO:0000313" key="2">
    <source>
        <dbReference type="EMBL" id="KAA1066451.1"/>
    </source>
</evidence>
<dbReference type="EMBL" id="VSWC01000196">
    <property type="protein sequence ID" value="KAA1066451.1"/>
    <property type="molecule type" value="Genomic_DNA"/>
</dbReference>
<proteinExistence type="predicted"/>
<keyword evidence="3" id="KW-1185">Reference proteome</keyword>
<organism evidence="2 3">
    <name type="scientific">Puccinia graminis f. sp. tritici</name>
    <dbReference type="NCBI Taxonomy" id="56615"/>
    <lineage>
        <taxon>Eukaryota</taxon>
        <taxon>Fungi</taxon>
        <taxon>Dikarya</taxon>
        <taxon>Basidiomycota</taxon>
        <taxon>Pucciniomycotina</taxon>
        <taxon>Pucciniomycetes</taxon>
        <taxon>Pucciniales</taxon>
        <taxon>Pucciniaceae</taxon>
        <taxon>Puccinia</taxon>
    </lineage>
</organism>
<name>A0A5B0LPW5_PUCGR</name>
<gene>
    <name evidence="2" type="ORF">PGT21_030853</name>
</gene>
<comment type="caution">
    <text evidence="2">The sequence shown here is derived from an EMBL/GenBank/DDBJ whole genome shotgun (WGS) entry which is preliminary data.</text>
</comment>
<dbReference type="Proteomes" id="UP000324748">
    <property type="component" value="Unassembled WGS sequence"/>
</dbReference>